<keyword evidence="3" id="KW-1185">Reference proteome</keyword>
<protein>
    <submittedName>
        <fullName evidence="2">Class I SAM-dependent methyltransferase</fullName>
    </submittedName>
</protein>
<dbReference type="SUPFAM" id="SSF53335">
    <property type="entry name" value="S-adenosyl-L-methionine-dependent methyltransferases"/>
    <property type="match status" value="1"/>
</dbReference>
<dbReference type="Proteomes" id="UP001069090">
    <property type="component" value="Unassembled WGS sequence"/>
</dbReference>
<reference evidence="2 3" key="1">
    <citation type="submission" date="2022-12" db="EMBL/GenBank/DDBJ databases">
        <title>Dasania phycosphaerae sp. nov., isolated from particulate material of the south coast of Korea.</title>
        <authorList>
            <person name="Jiang Y."/>
        </authorList>
    </citation>
    <scope>NUCLEOTIDE SEQUENCE [LARGE SCALE GENOMIC DNA]</scope>
    <source>
        <strain evidence="2 3">GY-19</strain>
    </source>
</reference>
<accession>A0A9J6RIC2</accession>
<keyword evidence="2" id="KW-0489">Methyltransferase</keyword>
<dbReference type="AlphaFoldDB" id="A0A9J6RIC2"/>
<dbReference type="Gene3D" id="3.40.50.150">
    <property type="entry name" value="Vaccinia Virus protein VP39"/>
    <property type="match status" value="1"/>
</dbReference>
<dbReference type="GO" id="GO:0032259">
    <property type="term" value="P:methylation"/>
    <property type="evidence" value="ECO:0007669"/>
    <property type="project" value="UniProtKB-KW"/>
</dbReference>
<name>A0A9J6RIC2_9GAMM</name>
<dbReference type="GO" id="GO:0008757">
    <property type="term" value="F:S-adenosylmethionine-dependent methyltransferase activity"/>
    <property type="evidence" value="ECO:0007669"/>
    <property type="project" value="InterPro"/>
</dbReference>
<proteinExistence type="predicted"/>
<keyword evidence="2" id="KW-0808">Transferase</keyword>
<comment type="caution">
    <text evidence="2">The sequence shown here is derived from an EMBL/GenBank/DDBJ whole genome shotgun (WGS) entry which is preliminary data.</text>
</comment>
<dbReference type="InterPro" id="IPR013216">
    <property type="entry name" value="Methyltransf_11"/>
</dbReference>
<evidence type="ECO:0000313" key="3">
    <source>
        <dbReference type="Proteomes" id="UP001069090"/>
    </source>
</evidence>
<dbReference type="Pfam" id="PF08241">
    <property type="entry name" value="Methyltransf_11"/>
    <property type="match status" value="1"/>
</dbReference>
<organism evidence="2 3">
    <name type="scientific">Dasania phycosphaerae</name>
    <dbReference type="NCBI Taxonomy" id="2950436"/>
    <lineage>
        <taxon>Bacteria</taxon>
        <taxon>Pseudomonadati</taxon>
        <taxon>Pseudomonadota</taxon>
        <taxon>Gammaproteobacteria</taxon>
        <taxon>Cellvibrionales</taxon>
        <taxon>Spongiibacteraceae</taxon>
        <taxon>Dasania</taxon>
    </lineage>
</organism>
<evidence type="ECO:0000259" key="1">
    <source>
        <dbReference type="Pfam" id="PF08241"/>
    </source>
</evidence>
<gene>
    <name evidence="2" type="ORF">O0V09_03305</name>
</gene>
<evidence type="ECO:0000313" key="2">
    <source>
        <dbReference type="EMBL" id="MCZ0864211.1"/>
    </source>
</evidence>
<feature type="domain" description="Methyltransferase type 11" evidence="1">
    <location>
        <begin position="95"/>
        <end position="147"/>
    </location>
</feature>
<dbReference type="EMBL" id="JAPTGG010000002">
    <property type="protein sequence ID" value="MCZ0864211.1"/>
    <property type="molecule type" value="Genomic_DNA"/>
</dbReference>
<dbReference type="RefSeq" id="WP_258330366.1">
    <property type="nucleotide sequence ID" value="NZ_JAPTGG010000002.1"/>
</dbReference>
<sequence>MLRSMLSACQYILGAKSSKAPPMELVFPAVEHWFESEEGQALLCAEQYLIKRSLNTCFGYHILQMSVTRQRSLCSTARVQHKFCVYPVAGNKLGQRVDVVSDIQQLPFASGSVDAVVLHHSHEFAAKPQQLLREVERVMVNGGHLIVVGFNPYSLMGLQSALSRYFPRSIWHNKTFSHYRMEDWLSLLGFQVTQRQFGYHRFAGNRKKSRSKFWRFINRCLIVATKKLPLGSFYCITSVKQEAAMTPDHSRWRTASTGFTSLRPKANIRQGKVIPFKKT</sequence>
<dbReference type="CDD" id="cd02440">
    <property type="entry name" value="AdoMet_MTases"/>
    <property type="match status" value="1"/>
</dbReference>
<dbReference type="InterPro" id="IPR029063">
    <property type="entry name" value="SAM-dependent_MTases_sf"/>
</dbReference>